<evidence type="ECO:0000256" key="2">
    <source>
        <dbReference type="ARBA" id="ARBA00022679"/>
    </source>
</evidence>
<dbReference type="GO" id="GO:0019706">
    <property type="term" value="F:protein-cysteine S-palmitoyltransferase activity"/>
    <property type="evidence" value="ECO:0007669"/>
    <property type="project" value="UniProtKB-EC"/>
</dbReference>
<dbReference type="InterPro" id="IPR039859">
    <property type="entry name" value="PFA4/ZDH16/20/ERF2-like"/>
</dbReference>
<keyword evidence="5 7" id="KW-0472">Membrane</keyword>
<keyword evidence="3 7" id="KW-0812">Transmembrane</keyword>
<feature type="domain" description="Palmitoyltransferase DHHC" evidence="9">
    <location>
        <begin position="45"/>
        <end position="159"/>
    </location>
</feature>
<protein>
    <recommendedName>
        <fullName evidence="7">Palmitoyltransferase</fullName>
        <ecNumber evidence="7">2.3.1.225</ecNumber>
    </recommendedName>
</protein>
<dbReference type="Pfam" id="PF01529">
    <property type="entry name" value="DHHC"/>
    <property type="match status" value="1"/>
</dbReference>
<dbReference type="AlphaFoldDB" id="A0A6B2LFU5"/>
<feature type="transmembrane region" description="Helical" evidence="7">
    <location>
        <begin position="134"/>
        <end position="154"/>
    </location>
</feature>
<evidence type="ECO:0000256" key="4">
    <source>
        <dbReference type="ARBA" id="ARBA00022989"/>
    </source>
</evidence>
<organism evidence="10">
    <name type="scientific">Arcella intermedia</name>
    <dbReference type="NCBI Taxonomy" id="1963864"/>
    <lineage>
        <taxon>Eukaryota</taxon>
        <taxon>Amoebozoa</taxon>
        <taxon>Tubulinea</taxon>
        <taxon>Elardia</taxon>
        <taxon>Arcellinida</taxon>
        <taxon>Sphaerothecina</taxon>
        <taxon>Arcellidae</taxon>
        <taxon>Arcella</taxon>
    </lineage>
</organism>
<dbReference type="EMBL" id="GIBP01006973">
    <property type="protein sequence ID" value="NDV35942.1"/>
    <property type="molecule type" value="Transcribed_RNA"/>
</dbReference>
<comment type="subcellular location">
    <subcellularLocation>
        <location evidence="1">Membrane</location>
        <topology evidence="1">Multi-pass membrane protein</topology>
    </subcellularLocation>
</comment>
<evidence type="ECO:0000256" key="1">
    <source>
        <dbReference type="ARBA" id="ARBA00004141"/>
    </source>
</evidence>
<dbReference type="GO" id="GO:0006612">
    <property type="term" value="P:protein targeting to membrane"/>
    <property type="evidence" value="ECO:0007669"/>
    <property type="project" value="TreeGrafter"/>
</dbReference>
<dbReference type="EC" id="2.3.1.225" evidence="7"/>
<evidence type="ECO:0000259" key="9">
    <source>
        <dbReference type="Pfam" id="PF01529"/>
    </source>
</evidence>
<sequence length="211" mass="24543">MNLFLIINMVGVLAVVAFYKSHRSEPGYVDYDWYHSYPADYLSTLQYCPTCEMPRPPRSSHCKDLGRCILRYDHFCPWIANAVGLQNHKYFILLIIYAMIASSLEQLVMVFLMINYDVKLHWSVLAFFIENGMVSLSIFLLVVLTLAFQAYNITTKEFYAWRNRPGASSSILIKYDKGFYSNFVQIMGPDPVSWWSPFSNEVILKEGYTFQ</sequence>
<comment type="catalytic activity">
    <reaction evidence="7">
        <text>L-cysteinyl-[protein] + hexadecanoyl-CoA = S-hexadecanoyl-L-cysteinyl-[protein] + CoA</text>
        <dbReference type="Rhea" id="RHEA:36683"/>
        <dbReference type="Rhea" id="RHEA-COMP:10131"/>
        <dbReference type="Rhea" id="RHEA-COMP:11032"/>
        <dbReference type="ChEBI" id="CHEBI:29950"/>
        <dbReference type="ChEBI" id="CHEBI:57287"/>
        <dbReference type="ChEBI" id="CHEBI:57379"/>
        <dbReference type="ChEBI" id="CHEBI:74151"/>
        <dbReference type="EC" id="2.3.1.225"/>
    </reaction>
</comment>
<reference evidence="10" key="1">
    <citation type="journal article" date="2020" name="J. Eukaryot. Microbiol.">
        <title>De novo Sequencing, Assembly and Annotation of the Transcriptome for the Free-Living Testate Amoeba Arcella intermedia.</title>
        <authorList>
            <person name="Ribeiro G.M."/>
            <person name="Porfirio-Sousa A.L."/>
            <person name="Maurer-Alcala X.X."/>
            <person name="Katz L.A."/>
            <person name="Lahr D.J.G."/>
        </authorList>
    </citation>
    <scope>NUCLEOTIDE SEQUENCE</scope>
</reference>
<evidence type="ECO:0000256" key="7">
    <source>
        <dbReference type="RuleBase" id="RU079119"/>
    </source>
</evidence>
<accession>A0A6B2LFU5</accession>
<evidence type="ECO:0000256" key="5">
    <source>
        <dbReference type="ARBA" id="ARBA00023136"/>
    </source>
</evidence>
<feature type="chain" id="PRO_5025420519" description="Palmitoyltransferase" evidence="8">
    <location>
        <begin position="18"/>
        <end position="211"/>
    </location>
</feature>
<keyword evidence="8" id="KW-0732">Signal</keyword>
<dbReference type="GO" id="GO:0005794">
    <property type="term" value="C:Golgi apparatus"/>
    <property type="evidence" value="ECO:0007669"/>
    <property type="project" value="TreeGrafter"/>
</dbReference>
<keyword evidence="4 7" id="KW-1133">Transmembrane helix</keyword>
<name>A0A6B2LFU5_9EUKA</name>
<evidence type="ECO:0000256" key="8">
    <source>
        <dbReference type="SAM" id="SignalP"/>
    </source>
</evidence>
<evidence type="ECO:0000256" key="3">
    <source>
        <dbReference type="ARBA" id="ARBA00022692"/>
    </source>
</evidence>
<keyword evidence="2 7" id="KW-0808">Transferase</keyword>
<evidence type="ECO:0000313" key="10">
    <source>
        <dbReference type="EMBL" id="NDV35942.1"/>
    </source>
</evidence>
<dbReference type="GO" id="GO:0005783">
    <property type="term" value="C:endoplasmic reticulum"/>
    <property type="evidence" value="ECO:0007669"/>
    <property type="project" value="TreeGrafter"/>
</dbReference>
<dbReference type="PROSITE" id="PS50216">
    <property type="entry name" value="DHHC"/>
    <property type="match status" value="1"/>
</dbReference>
<feature type="signal peptide" evidence="8">
    <location>
        <begin position="1"/>
        <end position="17"/>
    </location>
</feature>
<keyword evidence="6 7" id="KW-0012">Acyltransferase</keyword>
<proteinExistence type="inferred from homology"/>
<feature type="transmembrane region" description="Helical" evidence="7">
    <location>
        <begin position="90"/>
        <end position="114"/>
    </location>
</feature>
<comment type="similarity">
    <text evidence="7">Belongs to the DHHC palmitoyltransferase family.</text>
</comment>
<dbReference type="InterPro" id="IPR001594">
    <property type="entry name" value="Palmitoyltrfase_DHHC"/>
</dbReference>
<dbReference type="PANTHER" id="PTHR22883">
    <property type="entry name" value="ZINC FINGER DHHC DOMAIN CONTAINING PROTEIN"/>
    <property type="match status" value="1"/>
</dbReference>
<dbReference type="GO" id="GO:0016020">
    <property type="term" value="C:membrane"/>
    <property type="evidence" value="ECO:0007669"/>
    <property type="project" value="UniProtKB-SubCell"/>
</dbReference>
<evidence type="ECO:0000256" key="6">
    <source>
        <dbReference type="ARBA" id="ARBA00023315"/>
    </source>
</evidence>
<comment type="domain">
    <text evidence="7">The DHHC domain is required for palmitoyltransferase activity.</text>
</comment>